<dbReference type="PANTHER" id="PTHR23070">
    <property type="entry name" value="BCS1 AAA-TYPE ATPASE"/>
    <property type="match status" value="1"/>
</dbReference>
<evidence type="ECO:0000256" key="12">
    <source>
        <dbReference type="SAM" id="MobiDB-lite"/>
    </source>
</evidence>
<dbReference type="GO" id="GO:0005524">
    <property type="term" value="F:ATP binding"/>
    <property type="evidence" value="ECO:0007669"/>
    <property type="project" value="UniProtKB-KW"/>
</dbReference>
<sequence length="650" mass="71949">MSIKEDLGGMLPPGLADAALNIPGLGAILQLFLNKLGFDVGSMMSLYLLLFGLWQGAQYTYGLGHRYLLDHGTAAIRINDDDDLYAHFISWISAQRMTAISRDLVASSRKPKARSDDSDDEDSDDEDDDEALGESGIFNYDKWTGTNPVYYEPNLGDDSFTHDGHYFQFKKDSQENKYAERIDYFIVIRCMGRSTKPIKDLIAHVKEWSANRTKTVTNIHRADARHGGYWECQAQRPSRPISTVTLDISQKARIIADINEYLHPATARWYAARGIPHRRGYLFHGPPGTGKTSLSFALAGVFGLKIYCASLSERNMGESDLASLFSMLPSRCIVLLEDIDSAGIQRDKGVTAAEPEAGTESVSDAVAESESPSSEQHPQQEDKSDKKSDNMIKIEKNKSFHRKLTQSLRSRKLPKTDSETTTLVSTKDEIPASPTTKQPPSIQTKTPNPIPSPPPEPPSEETKSKITLAGLLNIIDGAASNEGRVLIMTTNYPEKLDSALIRPGRVDLQIKFTLATRDQMQEIFRRMYSNEADVAMKPKNADKTLTAATGKKNKKKTTQLQLQQASKAGVAAGITVPSRPSFVTLDPERLNAMAKQFADSLPEDTFSPAEIQGYLLMRKTDPEGALSGVQEWKEALMEAKKKGKKVVEIK</sequence>
<evidence type="ECO:0000259" key="14">
    <source>
        <dbReference type="SMART" id="SM01024"/>
    </source>
</evidence>
<dbReference type="InterPro" id="IPR027417">
    <property type="entry name" value="P-loop_NTPase"/>
</dbReference>
<keyword evidence="7" id="KW-0067">ATP-binding</keyword>
<dbReference type="SUPFAM" id="SSF52540">
    <property type="entry name" value="P-loop containing nucleoside triphosphate hydrolases"/>
    <property type="match status" value="1"/>
</dbReference>
<feature type="compositionally biased region" description="Low complexity" evidence="12">
    <location>
        <begin position="360"/>
        <end position="377"/>
    </location>
</feature>
<dbReference type="Gene3D" id="3.40.50.300">
    <property type="entry name" value="P-loop containing nucleotide triphosphate hydrolases"/>
    <property type="match status" value="2"/>
</dbReference>
<evidence type="ECO:0000256" key="5">
    <source>
        <dbReference type="ARBA" id="ARBA00022792"/>
    </source>
</evidence>
<feature type="compositionally biased region" description="Pro residues" evidence="12">
    <location>
        <begin position="448"/>
        <end position="457"/>
    </location>
</feature>
<dbReference type="InterPro" id="IPR003960">
    <property type="entry name" value="ATPase_AAA_CS"/>
</dbReference>
<evidence type="ECO:0000256" key="2">
    <source>
        <dbReference type="ARBA" id="ARBA00007448"/>
    </source>
</evidence>
<dbReference type="Proteomes" id="UP000472372">
    <property type="component" value="Chromosome 7"/>
</dbReference>
<dbReference type="InterPro" id="IPR003593">
    <property type="entry name" value="AAA+_ATPase"/>
</dbReference>
<gene>
    <name evidence="15" type="ORF">PTTW11_07885</name>
</gene>
<comment type="similarity">
    <text evidence="2">Belongs to the AAA ATPase family. BCS1 subfamily.</text>
</comment>
<keyword evidence="10" id="KW-0472">Membrane</keyword>
<dbReference type="SMART" id="SM00382">
    <property type="entry name" value="AAA"/>
    <property type="match status" value="1"/>
</dbReference>
<dbReference type="EMBL" id="HG992983">
    <property type="protein sequence ID" value="CAE7194100.1"/>
    <property type="molecule type" value="Genomic_DNA"/>
</dbReference>
<feature type="compositionally biased region" description="Acidic residues" evidence="12">
    <location>
        <begin position="117"/>
        <end position="132"/>
    </location>
</feature>
<feature type="region of interest" description="Disordered" evidence="12">
    <location>
        <begin position="110"/>
        <end position="133"/>
    </location>
</feature>
<dbReference type="SMART" id="SM01024">
    <property type="entry name" value="BCS1_N"/>
    <property type="match status" value="1"/>
</dbReference>
<keyword evidence="8" id="KW-1133">Transmembrane helix</keyword>
<keyword evidence="6" id="KW-0378">Hydrolase</keyword>
<comment type="subcellular location">
    <subcellularLocation>
        <location evidence="1">Mitochondrion inner membrane</location>
        <topology evidence="1">Single-pass membrane protein</topology>
    </subcellularLocation>
</comment>
<organism evidence="15 16">
    <name type="scientific">Pyrenophora teres f. teres</name>
    <dbReference type="NCBI Taxonomy" id="97479"/>
    <lineage>
        <taxon>Eukaryota</taxon>
        <taxon>Fungi</taxon>
        <taxon>Dikarya</taxon>
        <taxon>Ascomycota</taxon>
        <taxon>Pezizomycotina</taxon>
        <taxon>Dothideomycetes</taxon>
        <taxon>Pleosporomycetidae</taxon>
        <taxon>Pleosporales</taxon>
        <taxon>Pleosporineae</taxon>
        <taxon>Pleosporaceae</taxon>
        <taxon>Pyrenophora</taxon>
    </lineage>
</organism>
<dbReference type="GO" id="GO:0005743">
    <property type="term" value="C:mitochondrial inner membrane"/>
    <property type="evidence" value="ECO:0007669"/>
    <property type="project" value="UniProtKB-SubCell"/>
</dbReference>
<evidence type="ECO:0000256" key="9">
    <source>
        <dbReference type="ARBA" id="ARBA00023128"/>
    </source>
</evidence>
<keyword evidence="5" id="KW-0999">Mitochondrion inner membrane</keyword>
<evidence type="ECO:0000256" key="1">
    <source>
        <dbReference type="ARBA" id="ARBA00004434"/>
    </source>
</evidence>
<dbReference type="AlphaFoldDB" id="A0A6S6W8M6"/>
<dbReference type="PROSITE" id="PS00674">
    <property type="entry name" value="AAA"/>
    <property type="match status" value="1"/>
</dbReference>
<dbReference type="InterPro" id="IPR003959">
    <property type="entry name" value="ATPase_AAA_core"/>
</dbReference>
<comment type="catalytic activity">
    <reaction evidence="11">
        <text>ATP + H2O = ADP + phosphate + H(+)</text>
        <dbReference type="Rhea" id="RHEA:13065"/>
        <dbReference type="ChEBI" id="CHEBI:15377"/>
        <dbReference type="ChEBI" id="CHEBI:15378"/>
        <dbReference type="ChEBI" id="CHEBI:30616"/>
        <dbReference type="ChEBI" id="CHEBI:43474"/>
        <dbReference type="ChEBI" id="CHEBI:456216"/>
    </reaction>
    <physiologicalReaction direction="left-to-right" evidence="11">
        <dbReference type="Rhea" id="RHEA:13066"/>
    </physiologicalReaction>
</comment>
<feature type="region of interest" description="Disordered" evidence="12">
    <location>
        <begin position="348"/>
        <end position="463"/>
    </location>
</feature>
<feature type="compositionally biased region" description="Polar residues" evidence="12">
    <location>
        <begin position="433"/>
        <end position="443"/>
    </location>
</feature>
<dbReference type="GO" id="GO:0016887">
    <property type="term" value="F:ATP hydrolysis activity"/>
    <property type="evidence" value="ECO:0007669"/>
    <property type="project" value="InterPro"/>
</dbReference>
<evidence type="ECO:0000256" key="8">
    <source>
        <dbReference type="ARBA" id="ARBA00022989"/>
    </source>
</evidence>
<evidence type="ECO:0000256" key="7">
    <source>
        <dbReference type="ARBA" id="ARBA00022840"/>
    </source>
</evidence>
<dbReference type="InterPro" id="IPR050747">
    <property type="entry name" value="Mitochondrial_chaperone_BCS1"/>
</dbReference>
<dbReference type="Pfam" id="PF08740">
    <property type="entry name" value="BCS1_N"/>
    <property type="match status" value="1"/>
</dbReference>
<feature type="compositionally biased region" description="Basic and acidic residues" evidence="12">
    <location>
        <begin position="378"/>
        <end position="398"/>
    </location>
</feature>
<evidence type="ECO:0000256" key="3">
    <source>
        <dbReference type="ARBA" id="ARBA00022692"/>
    </source>
</evidence>
<evidence type="ECO:0000313" key="15">
    <source>
        <dbReference type="EMBL" id="CAE7194100.1"/>
    </source>
</evidence>
<evidence type="ECO:0000256" key="10">
    <source>
        <dbReference type="ARBA" id="ARBA00023136"/>
    </source>
</evidence>
<keyword evidence="9" id="KW-0496">Mitochondrion</keyword>
<dbReference type="InterPro" id="IPR014851">
    <property type="entry name" value="BCS1_N"/>
</dbReference>
<evidence type="ECO:0000256" key="4">
    <source>
        <dbReference type="ARBA" id="ARBA00022741"/>
    </source>
</evidence>
<evidence type="ECO:0000256" key="11">
    <source>
        <dbReference type="ARBA" id="ARBA00048778"/>
    </source>
</evidence>
<evidence type="ECO:0000259" key="13">
    <source>
        <dbReference type="SMART" id="SM00382"/>
    </source>
</evidence>
<feature type="compositionally biased region" description="Basic residues" evidence="12">
    <location>
        <begin position="399"/>
        <end position="413"/>
    </location>
</feature>
<proteinExistence type="inferred from homology"/>
<evidence type="ECO:0000256" key="6">
    <source>
        <dbReference type="ARBA" id="ARBA00022801"/>
    </source>
</evidence>
<dbReference type="Pfam" id="PF00004">
    <property type="entry name" value="AAA"/>
    <property type="match status" value="2"/>
</dbReference>
<reference evidence="15" key="1">
    <citation type="submission" date="2021-02" db="EMBL/GenBank/DDBJ databases">
        <authorList>
            <person name="Syme A R."/>
            <person name="Syme A R."/>
            <person name="Moolhuijzen P."/>
        </authorList>
    </citation>
    <scope>NUCLEOTIDE SEQUENCE</scope>
    <source>
        <strain evidence="15">W1-1</strain>
    </source>
</reference>
<protein>
    <submittedName>
        <fullName evidence="15">Mitochondrial chaperone bcs1</fullName>
    </submittedName>
</protein>
<feature type="domain" description="AAA+ ATPase" evidence="13">
    <location>
        <begin position="277"/>
        <end position="516"/>
    </location>
</feature>
<dbReference type="Pfam" id="PF25426">
    <property type="entry name" value="AAA_lid_BCS1"/>
    <property type="match status" value="1"/>
</dbReference>
<feature type="domain" description="BCS1 N-terminal" evidence="14">
    <location>
        <begin position="44"/>
        <end position="244"/>
    </location>
</feature>
<evidence type="ECO:0000313" key="16">
    <source>
        <dbReference type="Proteomes" id="UP000472372"/>
    </source>
</evidence>
<name>A0A6S6W8M6_9PLEO</name>
<keyword evidence="3" id="KW-0812">Transmembrane</keyword>
<accession>A0A6S6W8M6</accession>
<keyword evidence="4" id="KW-0547">Nucleotide-binding</keyword>
<dbReference type="InterPro" id="IPR057495">
    <property type="entry name" value="AAA_lid_BCS1"/>
</dbReference>